<dbReference type="GO" id="GO:0005829">
    <property type="term" value="C:cytosol"/>
    <property type="evidence" value="ECO:0007669"/>
    <property type="project" value="TreeGrafter"/>
</dbReference>
<dbReference type="PIRSF" id="PIRSF000386">
    <property type="entry name" value="tRNA_mtase"/>
    <property type="match status" value="1"/>
</dbReference>
<comment type="catalytic activity">
    <reaction evidence="14 15 17">
        <text>guanosine(37) in tRNA + S-adenosyl-L-methionine = N(1)-methylguanosine(37) in tRNA + S-adenosyl-L-homocysteine + H(+)</text>
        <dbReference type="Rhea" id="RHEA:36899"/>
        <dbReference type="Rhea" id="RHEA-COMP:10145"/>
        <dbReference type="Rhea" id="RHEA-COMP:10147"/>
        <dbReference type="ChEBI" id="CHEBI:15378"/>
        <dbReference type="ChEBI" id="CHEBI:57856"/>
        <dbReference type="ChEBI" id="CHEBI:59789"/>
        <dbReference type="ChEBI" id="CHEBI:73542"/>
        <dbReference type="ChEBI" id="CHEBI:74269"/>
        <dbReference type="EC" id="2.1.1.228"/>
    </reaction>
</comment>
<comment type="caution">
    <text evidence="19">The sequence shown here is derived from an EMBL/GenBank/DDBJ whole genome shotgun (WGS) entry which is preliminary data.</text>
</comment>
<evidence type="ECO:0000256" key="12">
    <source>
        <dbReference type="ARBA" id="ARBA00029736"/>
    </source>
</evidence>
<evidence type="ECO:0000256" key="8">
    <source>
        <dbReference type="ARBA" id="ARBA00022603"/>
    </source>
</evidence>
<evidence type="ECO:0000256" key="7">
    <source>
        <dbReference type="ARBA" id="ARBA00022490"/>
    </source>
</evidence>
<evidence type="ECO:0000256" key="4">
    <source>
        <dbReference type="ARBA" id="ARBA00011738"/>
    </source>
</evidence>
<keyword evidence="11 15" id="KW-0819">tRNA processing</keyword>
<dbReference type="InterPro" id="IPR029028">
    <property type="entry name" value="Alpha/beta_knot_MTases"/>
</dbReference>
<comment type="similarity">
    <text evidence="3 15 17">Belongs to the RNA methyltransferase TrmD family.</text>
</comment>
<dbReference type="NCBIfam" id="TIGR00088">
    <property type="entry name" value="trmD"/>
    <property type="match status" value="1"/>
</dbReference>
<feature type="binding site" evidence="15 16">
    <location>
        <begin position="148"/>
        <end position="153"/>
    </location>
    <ligand>
        <name>S-adenosyl-L-methionine</name>
        <dbReference type="ChEBI" id="CHEBI:59789"/>
    </ligand>
</feature>
<evidence type="ECO:0000256" key="9">
    <source>
        <dbReference type="ARBA" id="ARBA00022679"/>
    </source>
</evidence>
<evidence type="ECO:0000256" key="1">
    <source>
        <dbReference type="ARBA" id="ARBA00002634"/>
    </source>
</evidence>
<sequence length="249" mass="28324">MAVEKKNPVTFSILTLFPKMFKGPFSESILKRAQDDGKIIINIYNLRDWAEGKQKQVDDEPYGGGAGMVLKLEPIFRAVEDIKKIYYSKKINKKDHTHVILLTPKGKTYNHRITEKLSGINHILLICGHYEGVDHRVFEHLAEERLSIGNYILTGGEMPAMIIVDSVSRHVDGVLGSEASKEGESFSYTTKGLLKYPVYTRPEVYEGMGIPEVLKSGNHKEIDQWRKEAAEELTEQNRPELLLRKSGYF</sequence>
<dbReference type="HAMAP" id="MF_00605">
    <property type="entry name" value="TrmD"/>
    <property type="match status" value="1"/>
</dbReference>
<dbReference type="GO" id="GO:0002939">
    <property type="term" value="P:tRNA N1-guanine methylation"/>
    <property type="evidence" value="ECO:0007669"/>
    <property type="project" value="TreeGrafter"/>
</dbReference>
<dbReference type="CDD" id="cd18080">
    <property type="entry name" value="TrmD-like"/>
    <property type="match status" value="1"/>
</dbReference>
<proteinExistence type="inferred from homology"/>
<keyword evidence="10 15" id="KW-0949">S-adenosyl-L-methionine</keyword>
<evidence type="ECO:0000313" key="19">
    <source>
        <dbReference type="EMBL" id="PIZ47230.1"/>
    </source>
</evidence>
<evidence type="ECO:0000256" key="15">
    <source>
        <dbReference type="HAMAP-Rule" id="MF_00605"/>
    </source>
</evidence>
<evidence type="ECO:0000256" key="17">
    <source>
        <dbReference type="RuleBase" id="RU003464"/>
    </source>
</evidence>
<dbReference type="Gene3D" id="1.10.1270.20">
    <property type="entry name" value="tRNA(m1g37)methyltransferase, domain 2"/>
    <property type="match status" value="1"/>
</dbReference>
<dbReference type="EC" id="2.1.1.228" evidence="5 15"/>
<evidence type="ECO:0000259" key="18">
    <source>
        <dbReference type="Pfam" id="PF01746"/>
    </source>
</evidence>
<dbReference type="Pfam" id="PF01746">
    <property type="entry name" value="tRNA_m1G_MT"/>
    <property type="match status" value="1"/>
</dbReference>
<dbReference type="EMBL" id="PFNL01000058">
    <property type="protein sequence ID" value="PIZ47230.1"/>
    <property type="molecule type" value="Genomic_DNA"/>
</dbReference>
<dbReference type="FunFam" id="3.40.1280.10:FF:000001">
    <property type="entry name" value="tRNA (guanine-N(1)-)-methyltransferase"/>
    <property type="match status" value="1"/>
</dbReference>
<dbReference type="InterPro" id="IPR023148">
    <property type="entry name" value="tRNA_m1G_MeTrfase_C_sf"/>
</dbReference>
<dbReference type="PANTHER" id="PTHR46417:SF1">
    <property type="entry name" value="TRNA (GUANINE-N(1)-)-METHYLTRANSFERASE"/>
    <property type="match status" value="1"/>
</dbReference>
<dbReference type="PANTHER" id="PTHR46417">
    <property type="entry name" value="TRNA (GUANINE-N(1)-)-METHYLTRANSFERASE"/>
    <property type="match status" value="1"/>
</dbReference>
<evidence type="ECO:0000256" key="3">
    <source>
        <dbReference type="ARBA" id="ARBA00007630"/>
    </source>
</evidence>
<gene>
    <name evidence="15" type="primary">trmD</name>
    <name evidence="19" type="ORF">COY32_02045</name>
</gene>
<keyword evidence="9 15" id="KW-0808">Transferase</keyword>
<evidence type="ECO:0000256" key="14">
    <source>
        <dbReference type="ARBA" id="ARBA00047783"/>
    </source>
</evidence>
<dbReference type="Proteomes" id="UP000228920">
    <property type="component" value="Unassembled WGS sequence"/>
</dbReference>
<dbReference type="Gene3D" id="3.40.1280.10">
    <property type="match status" value="1"/>
</dbReference>
<comment type="function">
    <text evidence="1 15 17">Specifically methylates guanosine-37 in various tRNAs.</text>
</comment>
<accession>A0A2M7TKF7</accession>
<evidence type="ECO:0000256" key="6">
    <source>
        <dbReference type="ARBA" id="ARBA00014679"/>
    </source>
</evidence>
<protein>
    <recommendedName>
        <fullName evidence="6 15">tRNA (guanine-N(1)-)-methyltransferase</fullName>
        <ecNumber evidence="5 15">2.1.1.228</ecNumber>
    </recommendedName>
    <alternativeName>
        <fullName evidence="12 15">M1G-methyltransferase</fullName>
    </alternativeName>
    <alternativeName>
        <fullName evidence="13 15">tRNA [GM37] methyltransferase</fullName>
    </alternativeName>
</protein>
<dbReference type="InterPro" id="IPR002649">
    <property type="entry name" value="tRNA_m1G_MeTrfase_TrmD"/>
</dbReference>
<dbReference type="InterPro" id="IPR029026">
    <property type="entry name" value="tRNA_m1G_MTases_N"/>
</dbReference>
<feature type="domain" description="tRNA methyltransferase TRMD/TRM10-type" evidence="18">
    <location>
        <begin position="10"/>
        <end position="242"/>
    </location>
</feature>
<evidence type="ECO:0000256" key="16">
    <source>
        <dbReference type="PIRSR" id="PIRSR000386-1"/>
    </source>
</evidence>
<reference evidence="20" key="1">
    <citation type="submission" date="2017-09" db="EMBL/GenBank/DDBJ databases">
        <title>Depth-based differentiation of microbial function through sediment-hosted aquifers and enrichment of novel symbionts in the deep terrestrial subsurface.</title>
        <authorList>
            <person name="Probst A.J."/>
            <person name="Ladd B."/>
            <person name="Jarett J.K."/>
            <person name="Geller-Mcgrath D.E."/>
            <person name="Sieber C.M.K."/>
            <person name="Emerson J.B."/>
            <person name="Anantharaman K."/>
            <person name="Thomas B.C."/>
            <person name="Malmstrom R."/>
            <person name="Stieglmeier M."/>
            <person name="Klingl A."/>
            <person name="Woyke T."/>
            <person name="Ryan C.M."/>
            <person name="Banfield J.F."/>
        </authorList>
    </citation>
    <scope>NUCLEOTIDE SEQUENCE [LARGE SCALE GENOMIC DNA]</scope>
</reference>
<dbReference type="InterPro" id="IPR016009">
    <property type="entry name" value="tRNA_MeTrfase_TRMD/TRM10"/>
</dbReference>
<evidence type="ECO:0000256" key="10">
    <source>
        <dbReference type="ARBA" id="ARBA00022691"/>
    </source>
</evidence>
<evidence type="ECO:0000256" key="11">
    <source>
        <dbReference type="ARBA" id="ARBA00022694"/>
    </source>
</evidence>
<keyword evidence="8 15" id="KW-0489">Methyltransferase</keyword>
<evidence type="ECO:0000256" key="13">
    <source>
        <dbReference type="ARBA" id="ARBA00033392"/>
    </source>
</evidence>
<dbReference type="SUPFAM" id="SSF75217">
    <property type="entry name" value="alpha/beta knot"/>
    <property type="match status" value="1"/>
</dbReference>
<evidence type="ECO:0000256" key="2">
    <source>
        <dbReference type="ARBA" id="ARBA00004496"/>
    </source>
</evidence>
<dbReference type="NCBIfam" id="NF000648">
    <property type="entry name" value="PRK00026.1"/>
    <property type="match status" value="1"/>
</dbReference>
<evidence type="ECO:0000313" key="20">
    <source>
        <dbReference type="Proteomes" id="UP000228920"/>
    </source>
</evidence>
<evidence type="ECO:0000256" key="5">
    <source>
        <dbReference type="ARBA" id="ARBA00012807"/>
    </source>
</evidence>
<dbReference type="GO" id="GO:0052906">
    <property type="term" value="F:tRNA (guanine(37)-N1)-methyltransferase activity"/>
    <property type="evidence" value="ECO:0007669"/>
    <property type="project" value="UniProtKB-UniRule"/>
</dbReference>
<keyword evidence="7 15" id="KW-0963">Cytoplasm</keyword>
<dbReference type="AlphaFoldDB" id="A0A2M7TKF7"/>
<comment type="subcellular location">
    <subcellularLocation>
        <location evidence="2 15 17">Cytoplasm</location>
    </subcellularLocation>
</comment>
<feature type="binding site" evidence="15 16">
    <location>
        <position position="128"/>
    </location>
    <ligand>
        <name>S-adenosyl-L-methionine</name>
        <dbReference type="ChEBI" id="CHEBI:59789"/>
    </ligand>
</feature>
<organism evidence="19 20">
    <name type="scientific">candidate division WWE3 bacterium CG_4_10_14_0_2_um_filter_41_14</name>
    <dbReference type="NCBI Taxonomy" id="1975072"/>
    <lineage>
        <taxon>Bacteria</taxon>
        <taxon>Katanobacteria</taxon>
    </lineage>
</organism>
<comment type="subunit">
    <text evidence="4 15 17">Homodimer.</text>
</comment>
<name>A0A2M7TKF7_UNCKA</name>